<comment type="catalytic activity">
    <reaction evidence="5">
        <text>succinate semialdehyde + NADP(+) + H2O = succinate + NADPH + 2 H(+)</text>
        <dbReference type="Rhea" id="RHEA:13213"/>
        <dbReference type="ChEBI" id="CHEBI:15377"/>
        <dbReference type="ChEBI" id="CHEBI:15378"/>
        <dbReference type="ChEBI" id="CHEBI:30031"/>
        <dbReference type="ChEBI" id="CHEBI:57706"/>
        <dbReference type="ChEBI" id="CHEBI:57783"/>
        <dbReference type="ChEBI" id="CHEBI:58349"/>
        <dbReference type="EC" id="1.2.1.79"/>
    </reaction>
</comment>
<dbReference type="InterPro" id="IPR015590">
    <property type="entry name" value="Aldehyde_DH_dom"/>
</dbReference>
<dbReference type="PROSITE" id="PS00070">
    <property type="entry name" value="ALDEHYDE_DEHYDR_CYS"/>
    <property type="match status" value="1"/>
</dbReference>
<reference evidence="9 10" key="1">
    <citation type="submission" date="2017-02" db="EMBL/GenBank/DDBJ databases">
        <title>The new phylogeny of genus Mycobacterium.</title>
        <authorList>
            <person name="Tortoli E."/>
            <person name="Trovato A."/>
            <person name="Cirillo D.M."/>
        </authorList>
    </citation>
    <scope>NUCLEOTIDE SEQUENCE [LARGE SCALE GENOMIC DNA]</scope>
    <source>
        <strain evidence="9 10">RW6</strain>
    </source>
</reference>
<dbReference type="Proteomes" id="UP000192448">
    <property type="component" value="Unassembled WGS sequence"/>
</dbReference>
<keyword evidence="10" id="KW-1185">Reference proteome</keyword>
<evidence type="ECO:0000256" key="3">
    <source>
        <dbReference type="ARBA" id="ARBA00039122"/>
    </source>
</evidence>
<evidence type="ECO:0000256" key="7">
    <source>
        <dbReference type="RuleBase" id="RU003345"/>
    </source>
</evidence>
<evidence type="ECO:0000313" key="10">
    <source>
        <dbReference type="Proteomes" id="UP000192448"/>
    </source>
</evidence>
<evidence type="ECO:0000259" key="8">
    <source>
        <dbReference type="Pfam" id="PF00171"/>
    </source>
</evidence>
<protein>
    <recommendedName>
        <fullName evidence="4">Putative succinate-semialdehyde dehydrogenase [NADP(+)] 2</fullName>
        <ecNumber evidence="3">1.2.1.79</ecNumber>
    </recommendedName>
</protein>
<feature type="active site" evidence="6">
    <location>
        <position position="243"/>
    </location>
</feature>
<dbReference type="InterPro" id="IPR029510">
    <property type="entry name" value="Ald_DH_CS_GLU"/>
</dbReference>
<proteinExistence type="inferred from homology"/>
<evidence type="ECO:0000256" key="1">
    <source>
        <dbReference type="ARBA" id="ARBA00009986"/>
    </source>
</evidence>
<dbReference type="EC" id="1.2.1.79" evidence="3"/>
<name>A0A1X0AU84_9MYCO</name>
<dbReference type="Pfam" id="PF00171">
    <property type="entry name" value="Aldedh"/>
    <property type="match status" value="1"/>
</dbReference>
<comment type="caution">
    <text evidence="9">The sequence shown here is derived from an EMBL/GenBank/DDBJ whole genome shotgun (WGS) entry which is preliminary data.</text>
</comment>
<dbReference type="PANTHER" id="PTHR11699">
    <property type="entry name" value="ALDEHYDE DEHYDROGENASE-RELATED"/>
    <property type="match status" value="1"/>
</dbReference>
<dbReference type="AlphaFoldDB" id="A0A1X0AU84"/>
<accession>A0A1X0AU84</accession>
<dbReference type="Gene3D" id="3.40.605.10">
    <property type="entry name" value="Aldehyde Dehydrogenase, Chain A, domain 1"/>
    <property type="match status" value="1"/>
</dbReference>
<evidence type="ECO:0000313" key="9">
    <source>
        <dbReference type="EMBL" id="ORA33428.1"/>
    </source>
</evidence>
<dbReference type="STRING" id="1927124.BST13_19365"/>
<dbReference type="Gene3D" id="3.40.309.10">
    <property type="entry name" value="Aldehyde Dehydrogenase, Chain A, domain 2"/>
    <property type="match status" value="1"/>
</dbReference>
<gene>
    <name evidence="9" type="ORF">BST13_19365</name>
</gene>
<evidence type="ECO:0000256" key="6">
    <source>
        <dbReference type="PROSITE-ProRule" id="PRU10007"/>
    </source>
</evidence>
<dbReference type="InterPro" id="IPR016163">
    <property type="entry name" value="Ald_DH_C"/>
</dbReference>
<feature type="domain" description="Aldehyde dehydrogenase" evidence="8">
    <location>
        <begin position="17"/>
        <end position="465"/>
    </location>
</feature>
<evidence type="ECO:0000256" key="2">
    <source>
        <dbReference type="ARBA" id="ARBA00023002"/>
    </source>
</evidence>
<dbReference type="PROSITE" id="PS00687">
    <property type="entry name" value="ALDEHYDE_DEHYDR_GLU"/>
    <property type="match status" value="1"/>
</dbReference>
<dbReference type="InterPro" id="IPR016160">
    <property type="entry name" value="Ald_DH_CS_CYS"/>
</dbReference>
<dbReference type="InterPro" id="IPR016162">
    <property type="entry name" value="Ald_DH_N"/>
</dbReference>
<dbReference type="RefSeq" id="WP_083165650.1">
    <property type="nucleotide sequence ID" value="NZ_MVHF01000020.1"/>
</dbReference>
<dbReference type="FunFam" id="3.40.605.10:FF:000007">
    <property type="entry name" value="NAD/NADP-dependent betaine aldehyde dehydrogenase"/>
    <property type="match status" value="1"/>
</dbReference>
<organism evidence="9 10">
    <name type="scientific">Mycobacterium aquaticum</name>
    <dbReference type="NCBI Taxonomy" id="1927124"/>
    <lineage>
        <taxon>Bacteria</taxon>
        <taxon>Bacillati</taxon>
        <taxon>Actinomycetota</taxon>
        <taxon>Actinomycetes</taxon>
        <taxon>Mycobacteriales</taxon>
        <taxon>Mycobacteriaceae</taxon>
        <taxon>Mycobacterium</taxon>
    </lineage>
</organism>
<dbReference type="EMBL" id="MVHF01000020">
    <property type="protein sequence ID" value="ORA33428.1"/>
    <property type="molecule type" value="Genomic_DNA"/>
</dbReference>
<dbReference type="SUPFAM" id="SSF53720">
    <property type="entry name" value="ALDH-like"/>
    <property type="match status" value="1"/>
</dbReference>
<evidence type="ECO:0000256" key="5">
    <source>
        <dbReference type="ARBA" id="ARBA00048559"/>
    </source>
</evidence>
<keyword evidence="2 7" id="KW-0560">Oxidoreductase</keyword>
<dbReference type="OrthoDB" id="6882680at2"/>
<dbReference type="GO" id="GO:0036243">
    <property type="term" value="F:succinate-semialdehyde dehydrogenase (NADP+) activity"/>
    <property type="evidence" value="ECO:0007669"/>
    <property type="project" value="UniProtKB-EC"/>
</dbReference>
<evidence type="ECO:0000256" key="4">
    <source>
        <dbReference type="ARBA" id="ARBA00039663"/>
    </source>
</evidence>
<comment type="similarity">
    <text evidence="1 7">Belongs to the aldehyde dehydrogenase family.</text>
</comment>
<sequence>MQLQHFVNGKMLGGENLFEIVNPSTAETITHAPLASPDVVDAAVRAARGASATWGDQTPGYRAAALLELAQAVENDLGHLLDLEVANAGLPITPYADDLAWGVDVIRYTAGAARVVEAPAAGEYISGCTSMVRREPLGVVCCIAPWNDPLLLALTKLAPALATGNTVVLKPAPNTPMTAVRLAELAADILPPGVLNVVLGGQPTGEALLEHPGIDAVAFTGSVDTGKRIAEMAARTLKKTVLELGGKSPVVVFADSNMERIAETISGLGFYSAGQNCIAATRVLVEESARDELVQHLTKRAQALIVGDARSPETTLGPLISARQRENVEGFLNRREPHVEIVTGGGRPAGLTGFFLEPTIVTGLREGDEMAREEIFGPVQTVETFRDEDEVVRRANANRFGLGASVWTHDGARGLRVARGIKAGSVWVNTHAAVATELPFGGFKASGYGREFGASLDEFTGTKHVGISLEE</sequence>
<dbReference type="InterPro" id="IPR016161">
    <property type="entry name" value="Ald_DH/histidinol_DH"/>
</dbReference>